<dbReference type="RefSeq" id="WP_011384338.1">
    <property type="nucleotide sequence ID" value="NC_007626.1"/>
</dbReference>
<evidence type="ECO:0000313" key="3">
    <source>
        <dbReference type="Proteomes" id="UP000007058"/>
    </source>
</evidence>
<keyword evidence="3" id="KW-1185">Reference proteome</keyword>
<sequence>MTTPGNKQAHEKRMAELAAKRRKRDERLAAMARQAHQEELAALATNPLGRCLLGSLADLEELPTEEWAPYVARQDWLFHPAVPNAFRTNAKVEISRRLAERIRAEGGDPLNDPMPDEPDGPFQSIAQVFNRAMPATPAPTTKTERTKPMISITLNISSPADIEAARAMLPGILGGFAATHAPEATASVPLAPDVQPEPAKKTRARKAAEPAPEPTVDADFAPLPDKDIAAEAPVEAQPEPVAEAPAAIDGPAVVAALQAFAKVKGPLAVKALLTKFNASRLSDIKPDQYAAVMAEVA</sequence>
<evidence type="ECO:0000313" key="2">
    <source>
        <dbReference type="EMBL" id="BAE50739.1"/>
    </source>
</evidence>
<organism evidence="2 3">
    <name type="scientific">Paramagnetospirillum magneticum (strain ATCC 700264 / AMB-1)</name>
    <name type="common">Magnetospirillum magneticum</name>
    <dbReference type="NCBI Taxonomy" id="342108"/>
    <lineage>
        <taxon>Bacteria</taxon>
        <taxon>Pseudomonadati</taxon>
        <taxon>Pseudomonadota</taxon>
        <taxon>Alphaproteobacteria</taxon>
        <taxon>Rhodospirillales</taxon>
        <taxon>Magnetospirillaceae</taxon>
        <taxon>Paramagnetospirillum</taxon>
    </lineage>
</organism>
<dbReference type="OrthoDB" id="1667378at2"/>
<proteinExistence type="predicted"/>
<protein>
    <submittedName>
        <fullName evidence="2">Uncharacterized protein</fullName>
    </submittedName>
</protein>
<dbReference type="EMBL" id="AP007255">
    <property type="protein sequence ID" value="BAE50739.1"/>
    <property type="molecule type" value="Genomic_DNA"/>
</dbReference>
<dbReference type="HOGENOM" id="CLU_936280_0_0_5"/>
<feature type="compositionally biased region" description="Basic and acidic residues" evidence="1">
    <location>
        <begin position="8"/>
        <end position="19"/>
    </location>
</feature>
<dbReference type="Proteomes" id="UP000007058">
    <property type="component" value="Chromosome"/>
</dbReference>
<gene>
    <name evidence="2" type="ordered locus">amb1935</name>
</gene>
<accession>Q2W5Y6</accession>
<dbReference type="KEGG" id="mag:amb1935"/>
<feature type="region of interest" description="Disordered" evidence="1">
    <location>
        <begin position="187"/>
        <end position="220"/>
    </location>
</feature>
<feature type="region of interest" description="Disordered" evidence="1">
    <location>
        <begin position="1"/>
        <end position="23"/>
    </location>
</feature>
<dbReference type="AlphaFoldDB" id="Q2W5Y6"/>
<reference evidence="2 3" key="1">
    <citation type="journal article" date="2005" name="DNA Res.">
        <title>Complete genome sequence of the facultative anaerobic magnetotactic bacterium Magnetospirillum sp. strain AMB-1.</title>
        <authorList>
            <person name="Matsunaga T."/>
            <person name="Okamura Y."/>
            <person name="Fukuda Y."/>
            <person name="Wahyudi A.T."/>
            <person name="Murase Y."/>
            <person name="Takeyama H."/>
        </authorList>
    </citation>
    <scope>NUCLEOTIDE SEQUENCE [LARGE SCALE GENOMIC DNA]</scope>
    <source>
        <strain evidence="3">ATCC 700264 / AMB-1</strain>
    </source>
</reference>
<dbReference type="STRING" id="342108.amb1935"/>
<name>Q2W5Y6_PARM1</name>
<evidence type="ECO:0000256" key="1">
    <source>
        <dbReference type="SAM" id="MobiDB-lite"/>
    </source>
</evidence>